<reference evidence="1" key="1">
    <citation type="journal article" date="2014" name="Front. Microbiol.">
        <title>High frequency of phylogenetically diverse reductive dehalogenase-homologous genes in deep subseafloor sedimentary metagenomes.</title>
        <authorList>
            <person name="Kawai M."/>
            <person name="Futagami T."/>
            <person name="Toyoda A."/>
            <person name="Takaki Y."/>
            <person name="Nishi S."/>
            <person name="Hori S."/>
            <person name="Arai W."/>
            <person name="Tsubouchi T."/>
            <person name="Morono Y."/>
            <person name="Uchiyama I."/>
            <person name="Ito T."/>
            <person name="Fujiyama A."/>
            <person name="Inagaki F."/>
            <person name="Takami H."/>
        </authorList>
    </citation>
    <scope>NUCLEOTIDE SEQUENCE</scope>
    <source>
        <strain evidence="1">Expedition CK06-06</strain>
    </source>
</reference>
<comment type="caution">
    <text evidence="1">The sequence shown here is derived from an EMBL/GenBank/DDBJ whole genome shotgun (WGS) entry which is preliminary data.</text>
</comment>
<accession>X1KLD1</accession>
<dbReference type="EMBL" id="BARU01038277">
    <property type="protein sequence ID" value="GAH82893.1"/>
    <property type="molecule type" value="Genomic_DNA"/>
</dbReference>
<organism evidence="1">
    <name type="scientific">marine sediment metagenome</name>
    <dbReference type="NCBI Taxonomy" id="412755"/>
    <lineage>
        <taxon>unclassified sequences</taxon>
        <taxon>metagenomes</taxon>
        <taxon>ecological metagenomes</taxon>
    </lineage>
</organism>
<protein>
    <submittedName>
        <fullName evidence="1">Uncharacterized protein</fullName>
    </submittedName>
</protein>
<dbReference type="AlphaFoldDB" id="X1KLD1"/>
<sequence length="121" mass="13704">MFELLTTPALERAQWKTRLHGPKPQPSNLYFTEAFNGHPWCKGKYWEIKETVLVSYDKGYILPGEDHKNLDLSNATDGLKLYPEFPGIVYETLIGLKPGNYQIGLFIPGVNDYLLALGDTT</sequence>
<evidence type="ECO:0000313" key="1">
    <source>
        <dbReference type="EMBL" id="GAH82893.1"/>
    </source>
</evidence>
<proteinExistence type="predicted"/>
<gene>
    <name evidence="1" type="ORF">S03H2_59521</name>
</gene>
<name>X1KLD1_9ZZZZ</name>
<feature type="non-terminal residue" evidence="1">
    <location>
        <position position="121"/>
    </location>
</feature>